<protein>
    <recommendedName>
        <fullName evidence="7">Endoribonuclease YbeY</fullName>
        <ecNumber evidence="7">3.1.-.-</ecNumber>
    </recommendedName>
</protein>
<dbReference type="AlphaFoldDB" id="A0A2H0LWI3"/>
<comment type="similarity">
    <text evidence="1 7">Belongs to the endoribonuclease YbeY family.</text>
</comment>
<evidence type="ECO:0000256" key="1">
    <source>
        <dbReference type="ARBA" id="ARBA00010875"/>
    </source>
</evidence>
<feature type="binding site" evidence="7">
    <location>
        <position position="119"/>
    </location>
    <ligand>
        <name>Zn(2+)</name>
        <dbReference type="ChEBI" id="CHEBI:29105"/>
        <note>catalytic</note>
    </ligand>
</feature>
<dbReference type="EC" id="3.1.-.-" evidence="7"/>
<dbReference type="GO" id="GO:0004521">
    <property type="term" value="F:RNA endonuclease activity"/>
    <property type="evidence" value="ECO:0007669"/>
    <property type="project" value="UniProtKB-UniRule"/>
</dbReference>
<feature type="binding site" evidence="7">
    <location>
        <position position="125"/>
    </location>
    <ligand>
        <name>Zn(2+)</name>
        <dbReference type="ChEBI" id="CHEBI:29105"/>
        <note>catalytic</note>
    </ligand>
</feature>
<evidence type="ECO:0000313" key="9">
    <source>
        <dbReference type="Proteomes" id="UP000229641"/>
    </source>
</evidence>
<name>A0A2H0LWI3_9BACT</name>
<keyword evidence="5 7" id="KW-0378">Hydrolase</keyword>
<dbReference type="Pfam" id="PF02130">
    <property type="entry name" value="YbeY"/>
    <property type="match status" value="1"/>
</dbReference>
<comment type="cofactor">
    <cofactor evidence="7">
        <name>Zn(2+)</name>
        <dbReference type="ChEBI" id="CHEBI:29105"/>
    </cofactor>
    <text evidence="7">Binds 1 zinc ion.</text>
</comment>
<dbReference type="EMBL" id="PCWA01000086">
    <property type="protein sequence ID" value="PIQ88783.1"/>
    <property type="molecule type" value="Genomic_DNA"/>
</dbReference>
<reference evidence="8 9" key="1">
    <citation type="submission" date="2017-09" db="EMBL/GenBank/DDBJ databases">
        <title>Depth-based differentiation of microbial function through sediment-hosted aquifers and enrichment of novel symbionts in the deep terrestrial subsurface.</title>
        <authorList>
            <person name="Probst A.J."/>
            <person name="Ladd B."/>
            <person name="Jarett J.K."/>
            <person name="Geller-Mcgrath D.E."/>
            <person name="Sieber C.M."/>
            <person name="Emerson J.B."/>
            <person name="Anantharaman K."/>
            <person name="Thomas B.C."/>
            <person name="Malmstrom R."/>
            <person name="Stieglmeier M."/>
            <person name="Klingl A."/>
            <person name="Woyke T."/>
            <person name="Ryan C.M."/>
            <person name="Banfield J.F."/>
        </authorList>
    </citation>
    <scope>NUCLEOTIDE SEQUENCE [LARGE SCALE GENOMIC DNA]</scope>
    <source>
        <strain evidence="8">CG11_big_fil_rev_8_21_14_0_20_42_13</strain>
    </source>
</reference>
<organism evidence="8 9">
    <name type="scientific">Candidatus Ghiorseimicrobium undicola</name>
    <dbReference type="NCBI Taxonomy" id="1974746"/>
    <lineage>
        <taxon>Bacteria</taxon>
        <taxon>Pseudomonadati</taxon>
        <taxon>Candidatus Omnitrophota</taxon>
        <taxon>Candidatus Ghiorseimicrobium</taxon>
    </lineage>
</organism>
<keyword evidence="6 7" id="KW-0862">Zinc</keyword>
<keyword evidence="7" id="KW-0963">Cytoplasm</keyword>
<keyword evidence="3 7" id="KW-0479">Metal-binding</keyword>
<dbReference type="Proteomes" id="UP000229641">
    <property type="component" value="Unassembled WGS sequence"/>
</dbReference>
<evidence type="ECO:0000256" key="5">
    <source>
        <dbReference type="ARBA" id="ARBA00022801"/>
    </source>
</evidence>
<evidence type="ECO:0000256" key="2">
    <source>
        <dbReference type="ARBA" id="ARBA00022722"/>
    </source>
</evidence>
<evidence type="ECO:0000256" key="7">
    <source>
        <dbReference type="HAMAP-Rule" id="MF_00009"/>
    </source>
</evidence>
<dbReference type="GO" id="GO:0006364">
    <property type="term" value="P:rRNA processing"/>
    <property type="evidence" value="ECO:0007669"/>
    <property type="project" value="UniProtKB-UniRule"/>
</dbReference>
<dbReference type="HAMAP" id="MF_00009">
    <property type="entry name" value="Endoribonucl_YbeY"/>
    <property type="match status" value="1"/>
</dbReference>
<proteinExistence type="inferred from homology"/>
<comment type="subcellular location">
    <subcellularLocation>
        <location evidence="7">Cytoplasm</location>
    </subcellularLocation>
</comment>
<comment type="function">
    <text evidence="7">Single strand-specific metallo-endoribonuclease involved in late-stage 70S ribosome quality control and in maturation of the 3' terminus of the 16S rRNA.</text>
</comment>
<accession>A0A2H0LWI3</accession>
<dbReference type="PANTHER" id="PTHR46986:SF1">
    <property type="entry name" value="ENDORIBONUCLEASE YBEY, CHLOROPLASTIC"/>
    <property type="match status" value="1"/>
</dbReference>
<dbReference type="InterPro" id="IPR023091">
    <property type="entry name" value="MetalPrtase_cat_dom_sf_prd"/>
</dbReference>
<sequence>MRVKITITNLQNKIRISQRLISSSAKIILSAENCPQKRLSLTISTDKKIRELNRRFLGKDCATDVLAFSFVEGKLSKINPYSLLGDVIVSADTAFSNAEIYKTSPREELILYIIHGILHLLGYDDITPAKRRLMRKKERYYLRKLKIEN</sequence>
<dbReference type="GO" id="GO:0004222">
    <property type="term" value="F:metalloendopeptidase activity"/>
    <property type="evidence" value="ECO:0007669"/>
    <property type="project" value="InterPro"/>
</dbReference>
<keyword evidence="4 7" id="KW-0255">Endonuclease</keyword>
<dbReference type="PANTHER" id="PTHR46986">
    <property type="entry name" value="ENDORIBONUCLEASE YBEY, CHLOROPLASTIC"/>
    <property type="match status" value="1"/>
</dbReference>
<dbReference type="NCBIfam" id="TIGR00043">
    <property type="entry name" value="rRNA maturation RNase YbeY"/>
    <property type="match status" value="1"/>
</dbReference>
<dbReference type="SUPFAM" id="SSF55486">
    <property type="entry name" value="Metalloproteases ('zincins'), catalytic domain"/>
    <property type="match status" value="1"/>
</dbReference>
<evidence type="ECO:0000256" key="6">
    <source>
        <dbReference type="ARBA" id="ARBA00022833"/>
    </source>
</evidence>
<keyword evidence="2 7" id="KW-0540">Nuclease</keyword>
<keyword evidence="7" id="KW-0690">Ribosome biogenesis</keyword>
<evidence type="ECO:0000256" key="3">
    <source>
        <dbReference type="ARBA" id="ARBA00022723"/>
    </source>
</evidence>
<feature type="binding site" evidence="7">
    <location>
        <position position="115"/>
    </location>
    <ligand>
        <name>Zn(2+)</name>
        <dbReference type="ChEBI" id="CHEBI:29105"/>
        <note>catalytic</note>
    </ligand>
</feature>
<dbReference type="PROSITE" id="PS01306">
    <property type="entry name" value="UPF0054"/>
    <property type="match status" value="1"/>
</dbReference>
<comment type="caution">
    <text evidence="8">The sequence shown here is derived from an EMBL/GenBank/DDBJ whole genome shotgun (WGS) entry which is preliminary data.</text>
</comment>
<dbReference type="GO" id="GO:0008270">
    <property type="term" value="F:zinc ion binding"/>
    <property type="evidence" value="ECO:0007669"/>
    <property type="project" value="UniProtKB-UniRule"/>
</dbReference>
<dbReference type="InterPro" id="IPR020549">
    <property type="entry name" value="YbeY_CS"/>
</dbReference>
<evidence type="ECO:0000313" key="8">
    <source>
        <dbReference type="EMBL" id="PIQ88783.1"/>
    </source>
</evidence>
<evidence type="ECO:0000256" key="4">
    <source>
        <dbReference type="ARBA" id="ARBA00022759"/>
    </source>
</evidence>
<dbReference type="GO" id="GO:0005737">
    <property type="term" value="C:cytoplasm"/>
    <property type="evidence" value="ECO:0007669"/>
    <property type="project" value="UniProtKB-SubCell"/>
</dbReference>
<dbReference type="InterPro" id="IPR002036">
    <property type="entry name" value="YbeY"/>
</dbReference>
<keyword evidence="7" id="KW-0698">rRNA processing</keyword>
<dbReference type="Gene3D" id="3.40.390.30">
    <property type="entry name" value="Metalloproteases ('zincins'), catalytic domain"/>
    <property type="match status" value="1"/>
</dbReference>
<gene>
    <name evidence="7 8" type="primary">ybeY</name>
    <name evidence="8" type="ORF">COV72_06535</name>
</gene>